<protein>
    <submittedName>
        <fullName evidence="2">TIGR03761 family integrating conjugative element protein</fullName>
    </submittedName>
</protein>
<proteinExistence type="predicted"/>
<name>A0A9Q3W205_9GAMM</name>
<feature type="compositionally biased region" description="Basic and acidic residues" evidence="1">
    <location>
        <begin position="267"/>
        <end position="280"/>
    </location>
</feature>
<dbReference type="AlphaFoldDB" id="A0A9Q3W205"/>
<evidence type="ECO:0000313" key="3">
    <source>
        <dbReference type="Proteomes" id="UP001107961"/>
    </source>
</evidence>
<keyword evidence="3" id="KW-1185">Reference proteome</keyword>
<feature type="compositionally biased region" description="Polar residues" evidence="1">
    <location>
        <begin position="8"/>
        <end position="28"/>
    </location>
</feature>
<dbReference type="InterPro" id="IPR014996">
    <property type="entry name" value="AcaB"/>
</dbReference>
<feature type="region of interest" description="Disordered" evidence="1">
    <location>
        <begin position="238"/>
        <end position="280"/>
    </location>
</feature>
<evidence type="ECO:0000256" key="1">
    <source>
        <dbReference type="SAM" id="MobiDB-lite"/>
    </source>
</evidence>
<dbReference type="RefSeq" id="WP_163126768.1">
    <property type="nucleotide sequence ID" value="NZ_CBDDTQ010000005.1"/>
</dbReference>
<dbReference type="EMBL" id="JAJVKT010000012">
    <property type="protein sequence ID" value="MCE7509180.1"/>
    <property type="molecule type" value="Genomic_DNA"/>
</dbReference>
<organism evidence="2 3">
    <name type="scientific">Alloalcanivorax xenomutans</name>
    <dbReference type="NCBI Taxonomy" id="1094342"/>
    <lineage>
        <taxon>Bacteria</taxon>
        <taxon>Pseudomonadati</taxon>
        <taxon>Pseudomonadota</taxon>
        <taxon>Gammaproteobacteria</taxon>
        <taxon>Oceanospirillales</taxon>
        <taxon>Alcanivoracaceae</taxon>
        <taxon>Alloalcanivorax</taxon>
    </lineage>
</organism>
<evidence type="ECO:0000313" key="2">
    <source>
        <dbReference type="EMBL" id="MCE7509180.1"/>
    </source>
</evidence>
<dbReference type="Proteomes" id="UP001107961">
    <property type="component" value="Unassembled WGS sequence"/>
</dbReference>
<dbReference type="Pfam" id="PF08900">
    <property type="entry name" value="AcaB"/>
    <property type="match status" value="1"/>
</dbReference>
<dbReference type="NCBIfam" id="TIGR03761">
    <property type="entry name" value="ICE_PFL4669"/>
    <property type="match status" value="1"/>
</dbReference>
<accession>A0A9Q3W205</accession>
<gene>
    <name evidence="2" type="ORF">LZG35_11080</name>
</gene>
<sequence>MNDAMADNPTSNDNTRTTLSSDSPSRASGGTPIEPGRLTNSVRMTIQTRVAQRLIHGRRADPASGTPAIVGLYRYAAMTRQLWTAAGNDDPYADWWLLRVEQETDAVREQIQRLRQHIDRFLEGAPAMDITLAHSLEPAVVELTFGTPYAYQGAYLLADLDELVLAIMTGRFVGLLDRETFERHLEESGRGVRRLFATIQGYRHLAVTRDDVRQATQKGQRAIELMGELPGEILSGELRAAHAPPLRGKADASPPETAPENADPEDKDVAAEKLDGSDED</sequence>
<feature type="region of interest" description="Disordered" evidence="1">
    <location>
        <begin position="1"/>
        <end position="39"/>
    </location>
</feature>
<reference evidence="2" key="1">
    <citation type="submission" date="2022-01" db="EMBL/GenBank/DDBJ databases">
        <authorList>
            <person name="Karlyshev A.V."/>
            <person name="Jaspars M."/>
        </authorList>
    </citation>
    <scope>NUCLEOTIDE SEQUENCE</scope>
    <source>
        <strain evidence="2">AGSA3-2</strain>
    </source>
</reference>
<comment type="caution">
    <text evidence="2">The sequence shown here is derived from an EMBL/GenBank/DDBJ whole genome shotgun (WGS) entry which is preliminary data.</text>
</comment>